<dbReference type="SUPFAM" id="SSF51905">
    <property type="entry name" value="FAD/NAD(P)-binding domain"/>
    <property type="match status" value="1"/>
</dbReference>
<reference evidence="1 2" key="1">
    <citation type="submission" date="2018-08" db="EMBL/GenBank/DDBJ databases">
        <title>Genomic Encyclopedia of Type Strains, Phase III (KMG-III): the genomes of soil and plant-associated and newly described type strains.</title>
        <authorList>
            <person name="Whitman W."/>
        </authorList>
    </citation>
    <scope>NUCLEOTIDE SEQUENCE [LARGE SCALE GENOMIC DNA]</scope>
    <source>
        <strain evidence="1 2">CECT 7375</strain>
    </source>
</reference>
<dbReference type="AlphaFoldDB" id="A0A3E0DTT4"/>
<dbReference type="PANTHER" id="PTHR16128">
    <property type="entry name" value="FAD/NAD(P)-BINDING OXIDOREDUCTASE FAMILY PROTEIN"/>
    <property type="match status" value="1"/>
</dbReference>
<evidence type="ECO:0000313" key="1">
    <source>
        <dbReference type="EMBL" id="REG86979.1"/>
    </source>
</evidence>
<evidence type="ECO:0008006" key="3">
    <source>
        <dbReference type="Google" id="ProtNLM"/>
    </source>
</evidence>
<sequence length="341" mass="37966">MNDHLKHDEVSSTYDVAIIGAGIAGSLCANILYKAGLKVCVLEKSRGTGGRASSKRRNHSPSCDLGTPYICATHAQTQATLSALEEVGIATQWQDPALEKTSNNRCFYVGNPTMSAITRHWLDTVDLITNTRIHHIERAKKDHQAGWLLQDYHLAKSFFTKYIIIATPAPQAAILLANIEDSEILLQQATQAGESYQAQWALWVETEKTSLPAIVEPTNSLLKRLIKDSQKPNRDTNPHDLWVLQSTPEWAQQHLNNEPKDIAARLISAFEEHTKLTPKAYGTPHRWLLSRSQAAKGNHPYIWDKLQGLGLTGDWLCQNDAEGAMLSAYALCEQILNEINN</sequence>
<organism evidence="1 2">
    <name type="scientific">Marinomonas pollencensis</name>
    <dbReference type="NCBI Taxonomy" id="491954"/>
    <lineage>
        <taxon>Bacteria</taxon>
        <taxon>Pseudomonadati</taxon>
        <taxon>Pseudomonadota</taxon>
        <taxon>Gammaproteobacteria</taxon>
        <taxon>Oceanospirillales</taxon>
        <taxon>Oceanospirillaceae</taxon>
        <taxon>Marinomonas</taxon>
    </lineage>
</organism>
<dbReference type="Proteomes" id="UP000256542">
    <property type="component" value="Unassembled WGS sequence"/>
</dbReference>
<dbReference type="Pfam" id="PF13450">
    <property type="entry name" value="NAD_binding_8"/>
    <property type="match status" value="1"/>
</dbReference>
<name>A0A3E0DTT4_9GAMM</name>
<dbReference type="RefSeq" id="WP_115896206.1">
    <property type="nucleotide sequence ID" value="NZ_QUNG01000001.1"/>
</dbReference>
<comment type="caution">
    <text evidence="1">The sequence shown here is derived from an EMBL/GenBank/DDBJ whole genome shotgun (WGS) entry which is preliminary data.</text>
</comment>
<accession>A0A3E0DTT4</accession>
<keyword evidence="2" id="KW-1185">Reference proteome</keyword>
<dbReference type="Gene3D" id="3.90.660.10">
    <property type="match status" value="1"/>
</dbReference>
<dbReference type="InterPro" id="IPR036188">
    <property type="entry name" value="FAD/NAD-bd_sf"/>
</dbReference>
<protein>
    <recommendedName>
        <fullName evidence="3">Amine oxidase domain-containing protein</fullName>
    </recommendedName>
</protein>
<dbReference type="Gene3D" id="3.50.50.60">
    <property type="entry name" value="FAD/NAD(P)-binding domain"/>
    <property type="match status" value="1"/>
</dbReference>
<proteinExistence type="predicted"/>
<dbReference type="OrthoDB" id="5792777at2"/>
<gene>
    <name evidence="1" type="ORF">DFP81_101549</name>
</gene>
<dbReference type="PANTHER" id="PTHR16128:SF5">
    <property type="entry name" value="FAD_NAD(P)-BINDING OXIDOREDUCTASE FAMILY PROTEIN"/>
    <property type="match status" value="1"/>
</dbReference>
<dbReference type="EMBL" id="QUNG01000001">
    <property type="protein sequence ID" value="REG86979.1"/>
    <property type="molecule type" value="Genomic_DNA"/>
</dbReference>
<evidence type="ECO:0000313" key="2">
    <source>
        <dbReference type="Proteomes" id="UP000256542"/>
    </source>
</evidence>